<protein>
    <submittedName>
        <fullName evidence="2">DUF3953 domain-containing protein</fullName>
    </submittedName>
</protein>
<reference evidence="2" key="1">
    <citation type="submission" date="2020-12" db="EMBL/GenBank/DDBJ databases">
        <title>PHA producing bacteria isolated from mangrove.</title>
        <authorList>
            <person name="Zheng W."/>
            <person name="Yu S."/>
            <person name="Huang Y."/>
        </authorList>
    </citation>
    <scope>NUCLEOTIDE SEQUENCE</scope>
    <source>
        <strain evidence="2">GN22-4</strain>
    </source>
</reference>
<evidence type="ECO:0000313" key="3">
    <source>
        <dbReference type="Proteomes" id="UP000664578"/>
    </source>
</evidence>
<comment type="caution">
    <text evidence="2">The sequence shown here is derived from an EMBL/GenBank/DDBJ whole genome shotgun (WGS) entry which is preliminary data.</text>
</comment>
<dbReference type="Proteomes" id="UP000664578">
    <property type="component" value="Unassembled WGS sequence"/>
</dbReference>
<dbReference type="AlphaFoldDB" id="A0A8I1MEB6"/>
<keyword evidence="1" id="KW-0812">Transmembrane</keyword>
<organism evidence="2 3">
    <name type="scientific">Priestia flexa</name>
    <dbReference type="NCBI Taxonomy" id="86664"/>
    <lineage>
        <taxon>Bacteria</taxon>
        <taxon>Bacillati</taxon>
        <taxon>Bacillota</taxon>
        <taxon>Bacilli</taxon>
        <taxon>Bacillales</taxon>
        <taxon>Bacillaceae</taxon>
        <taxon>Priestia</taxon>
    </lineage>
</organism>
<feature type="transmembrane region" description="Helical" evidence="1">
    <location>
        <begin position="30"/>
        <end position="48"/>
    </location>
</feature>
<gene>
    <name evidence="2" type="ORF">JF537_05735</name>
</gene>
<keyword evidence="1" id="KW-1133">Transmembrane helix</keyword>
<accession>A0A8I1MEB6</accession>
<dbReference type="Pfam" id="PF13129">
    <property type="entry name" value="DUF3953"/>
    <property type="match status" value="1"/>
</dbReference>
<sequence>MLIRLQLILSVIALPLMLYSFITKDYTLQPYATLLFGLIMLIIGLVQFQNKSKGFGWLFLFISIYTLYTSVESFLLK</sequence>
<evidence type="ECO:0000313" key="2">
    <source>
        <dbReference type="EMBL" id="MBN8251083.1"/>
    </source>
</evidence>
<feature type="transmembrane region" description="Helical" evidence="1">
    <location>
        <begin position="55"/>
        <end position="76"/>
    </location>
</feature>
<proteinExistence type="predicted"/>
<keyword evidence="1" id="KW-0472">Membrane</keyword>
<dbReference type="InterPro" id="IPR025018">
    <property type="entry name" value="DUF3953"/>
</dbReference>
<dbReference type="RefSeq" id="WP_094912217.1">
    <property type="nucleotide sequence ID" value="NZ_CM125968.1"/>
</dbReference>
<evidence type="ECO:0000256" key="1">
    <source>
        <dbReference type="SAM" id="Phobius"/>
    </source>
</evidence>
<name>A0A8I1MEB6_9BACI</name>
<dbReference type="EMBL" id="JAEMWV010000002">
    <property type="protein sequence ID" value="MBN8251083.1"/>
    <property type="molecule type" value="Genomic_DNA"/>
</dbReference>
<dbReference type="GeneID" id="96993594"/>